<keyword evidence="3" id="KW-0521">NADP</keyword>
<dbReference type="PANTHER" id="PTHR15104">
    <property type="entry name" value="DIHYDROPTERIDINE REDUCTASE"/>
    <property type="match status" value="1"/>
</dbReference>
<evidence type="ECO:0000256" key="2">
    <source>
        <dbReference type="ARBA" id="ARBA00011738"/>
    </source>
</evidence>
<evidence type="ECO:0000256" key="4">
    <source>
        <dbReference type="ARBA" id="ARBA00023002"/>
    </source>
</evidence>
<dbReference type="OrthoDB" id="1204at2759"/>
<dbReference type="PANTHER" id="PTHR15104:SF0">
    <property type="entry name" value="DIHYDROPTERIDINE REDUCTASE"/>
    <property type="match status" value="1"/>
</dbReference>
<evidence type="ECO:0000256" key="1">
    <source>
        <dbReference type="ARBA" id="ARBA00006484"/>
    </source>
</evidence>
<accession>A0A9W7FY19</accession>
<dbReference type="GO" id="GO:0070404">
    <property type="term" value="F:NADH binding"/>
    <property type="evidence" value="ECO:0007669"/>
    <property type="project" value="TreeGrafter"/>
</dbReference>
<gene>
    <name evidence="5" type="ORF">TrCOL_g2998</name>
</gene>
<evidence type="ECO:0000256" key="3">
    <source>
        <dbReference type="ARBA" id="ARBA00022857"/>
    </source>
</evidence>
<dbReference type="GO" id="GO:0005737">
    <property type="term" value="C:cytoplasm"/>
    <property type="evidence" value="ECO:0007669"/>
    <property type="project" value="TreeGrafter"/>
</dbReference>
<evidence type="ECO:0000313" key="6">
    <source>
        <dbReference type="Proteomes" id="UP001165065"/>
    </source>
</evidence>
<protein>
    <recommendedName>
        <fullName evidence="7">NAD(P)-binding protein</fullName>
    </recommendedName>
</protein>
<evidence type="ECO:0000313" key="5">
    <source>
        <dbReference type="EMBL" id="GMI22229.1"/>
    </source>
</evidence>
<evidence type="ECO:0008006" key="7">
    <source>
        <dbReference type="Google" id="ProtNLM"/>
    </source>
</evidence>
<dbReference type="Gene3D" id="3.40.50.720">
    <property type="entry name" value="NAD(P)-binding Rossmann-like Domain"/>
    <property type="match status" value="1"/>
</dbReference>
<comment type="caution">
    <text evidence="5">The sequence shown here is derived from an EMBL/GenBank/DDBJ whole genome shotgun (WGS) entry which is preliminary data.</text>
</comment>
<dbReference type="EMBL" id="BRYA01000545">
    <property type="protein sequence ID" value="GMI22229.1"/>
    <property type="molecule type" value="Genomic_DNA"/>
</dbReference>
<dbReference type="GO" id="GO:0004155">
    <property type="term" value="F:6,7-dihydropteridine reductase activity"/>
    <property type="evidence" value="ECO:0007669"/>
    <property type="project" value="TreeGrafter"/>
</dbReference>
<reference evidence="6" key="1">
    <citation type="journal article" date="2023" name="Commun. Biol.">
        <title>Genome analysis of Parmales, the sister group of diatoms, reveals the evolutionary specialization of diatoms from phago-mixotrophs to photoautotrophs.</title>
        <authorList>
            <person name="Ban H."/>
            <person name="Sato S."/>
            <person name="Yoshikawa S."/>
            <person name="Yamada K."/>
            <person name="Nakamura Y."/>
            <person name="Ichinomiya M."/>
            <person name="Sato N."/>
            <person name="Blanc-Mathieu R."/>
            <person name="Endo H."/>
            <person name="Kuwata A."/>
            <person name="Ogata H."/>
        </authorList>
    </citation>
    <scope>NUCLEOTIDE SEQUENCE [LARGE SCALE GENOMIC DNA]</scope>
</reference>
<comment type="subunit">
    <text evidence="2">Homodimer.</text>
</comment>
<dbReference type="Pfam" id="PF00106">
    <property type="entry name" value="adh_short"/>
    <property type="match status" value="1"/>
</dbReference>
<keyword evidence="4" id="KW-0560">Oxidoreductase</keyword>
<dbReference type="GO" id="GO:0006729">
    <property type="term" value="P:tetrahydrobiopterin biosynthetic process"/>
    <property type="evidence" value="ECO:0007669"/>
    <property type="project" value="TreeGrafter"/>
</dbReference>
<dbReference type="SUPFAM" id="SSF51735">
    <property type="entry name" value="NAD(P)-binding Rossmann-fold domains"/>
    <property type="match status" value="1"/>
</dbReference>
<organism evidence="5 6">
    <name type="scientific">Triparma columacea</name>
    <dbReference type="NCBI Taxonomy" id="722753"/>
    <lineage>
        <taxon>Eukaryota</taxon>
        <taxon>Sar</taxon>
        <taxon>Stramenopiles</taxon>
        <taxon>Ochrophyta</taxon>
        <taxon>Bolidophyceae</taxon>
        <taxon>Parmales</taxon>
        <taxon>Triparmaceae</taxon>
        <taxon>Triparma</taxon>
    </lineage>
</organism>
<dbReference type="PROSITE" id="PS51257">
    <property type="entry name" value="PROKAR_LIPOPROTEIN"/>
    <property type="match status" value="1"/>
</dbReference>
<dbReference type="GO" id="GO:0006559">
    <property type="term" value="P:L-phenylalanine catabolic process"/>
    <property type="evidence" value="ECO:0007669"/>
    <property type="project" value="TreeGrafter"/>
</dbReference>
<dbReference type="InterPro" id="IPR036291">
    <property type="entry name" value="NAD(P)-bd_dom_sf"/>
</dbReference>
<dbReference type="AlphaFoldDB" id="A0A9W7FY19"/>
<sequence length="245" mass="25348">MSVRPFGIIVGSSGALGRAYAPILSSSSCINGLYKGLIGLDINPSNDIDGLTKVLALSGTVDDSSIIDPINTITQSEGAIVQAVVHCAGSWAGGPFPTLGSPNASFSSYLTSTSSMLSSNLTSAVFAAGLASRYLPPSGTLVLTGASASLSPSSCSDFMPGYGLSKMGVSNLAEMLREEVEFKVVVVHPGTIDTKVNRDAMPDANFDEWNSTEGIARGVREKIESGEGGDFTVITEGGKTWLEKI</sequence>
<name>A0A9W7FY19_9STRA</name>
<dbReference type="InterPro" id="IPR002347">
    <property type="entry name" value="SDR_fam"/>
</dbReference>
<proteinExistence type="inferred from homology"/>
<dbReference type="GO" id="GO:0070402">
    <property type="term" value="F:NADPH binding"/>
    <property type="evidence" value="ECO:0007669"/>
    <property type="project" value="TreeGrafter"/>
</dbReference>
<keyword evidence="6" id="KW-1185">Reference proteome</keyword>
<comment type="similarity">
    <text evidence="1">Belongs to the short-chain dehydrogenases/reductases (SDR) family.</text>
</comment>
<dbReference type="Proteomes" id="UP001165065">
    <property type="component" value="Unassembled WGS sequence"/>
</dbReference>